<keyword evidence="2" id="KW-1185">Reference proteome</keyword>
<dbReference type="EMBL" id="BONV01000009">
    <property type="protein sequence ID" value="GIG79601.1"/>
    <property type="molecule type" value="Genomic_DNA"/>
</dbReference>
<dbReference type="AlphaFoldDB" id="A0A8J3PTC7"/>
<comment type="caution">
    <text evidence="1">The sequence shown here is derived from an EMBL/GenBank/DDBJ whole genome shotgun (WGS) entry which is preliminary data.</text>
</comment>
<protein>
    <submittedName>
        <fullName evidence="1">Uncharacterized protein</fullName>
    </submittedName>
</protein>
<name>A0A8J3PTC7_9ACTN</name>
<dbReference type="Proteomes" id="UP000630097">
    <property type="component" value="Unassembled WGS sequence"/>
</dbReference>
<gene>
    <name evidence="1" type="ORF">Pka01_27280</name>
</gene>
<accession>A0A8J3PTC7</accession>
<proteinExistence type="predicted"/>
<evidence type="ECO:0000313" key="2">
    <source>
        <dbReference type="Proteomes" id="UP000630097"/>
    </source>
</evidence>
<dbReference type="RefSeq" id="WP_203883043.1">
    <property type="nucleotide sequence ID" value="NZ_BAABHH010000016.1"/>
</dbReference>
<evidence type="ECO:0000313" key="1">
    <source>
        <dbReference type="EMBL" id="GIG79601.1"/>
    </source>
</evidence>
<organism evidence="1 2">
    <name type="scientific">Planotetraspora kaengkrachanensis</name>
    <dbReference type="NCBI Taxonomy" id="575193"/>
    <lineage>
        <taxon>Bacteria</taxon>
        <taxon>Bacillati</taxon>
        <taxon>Actinomycetota</taxon>
        <taxon>Actinomycetes</taxon>
        <taxon>Streptosporangiales</taxon>
        <taxon>Streptosporangiaceae</taxon>
        <taxon>Planotetraspora</taxon>
    </lineage>
</organism>
<sequence length="73" mass="8296">MDTPPKRRPNTTYSAPVGSIDVAAESEDGTPYEIWPCHECLPWHAEAIRDGDDIFIREWHGVDCPEFQALLKN</sequence>
<reference evidence="1 2" key="1">
    <citation type="submission" date="2021-01" db="EMBL/GenBank/DDBJ databases">
        <title>Whole genome shotgun sequence of Planotetraspora kaengkrachanensis NBRC 104272.</title>
        <authorList>
            <person name="Komaki H."/>
            <person name="Tamura T."/>
        </authorList>
    </citation>
    <scope>NUCLEOTIDE SEQUENCE [LARGE SCALE GENOMIC DNA]</scope>
    <source>
        <strain evidence="1 2">NBRC 104272</strain>
    </source>
</reference>